<name>A0A837D7U3_9PSEU</name>
<evidence type="ECO:0008006" key="3">
    <source>
        <dbReference type="Google" id="ProtNLM"/>
    </source>
</evidence>
<dbReference type="AlphaFoldDB" id="A0A837D7U3"/>
<protein>
    <recommendedName>
        <fullName evidence="3">DUF4129 domain-containing protein</fullName>
    </recommendedName>
</protein>
<evidence type="ECO:0000313" key="1">
    <source>
        <dbReference type="EMBL" id="KHF43863.1"/>
    </source>
</evidence>
<comment type="caution">
    <text evidence="1">The sequence shown here is derived from an EMBL/GenBank/DDBJ whole genome shotgun (WGS) entry which is preliminary data.</text>
</comment>
<dbReference type="OrthoDB" id="3701195at2"/>
<accession>A0A837D7U3</accession>
<gene>
    <name evidence="1" type="ORF">MINT15_21680</name>
</gene>
<dbReference type="RefSeq" id="WP_012796080.1">
    <property type="nucleotide sequence ID" value="NZ_DAHVQW010000089.1"/>
</dbReference>
<sequence length="115" mass="12502">MTWLWLTLAGLVLVAGALVPVLPRRERRSDAAETRARSAYLLLGHHVDPPPPAPEGDAETEALFRRAIERWHSAGGVLAEATTREEFALAQRIAEEGLDTVAEAHARLGLPPPAR</sequence>
<evidence type="ECO:0000313" key="2">
    <source>
        <dbReference type="Proteomes" id="UP000030848"/>
    </source>
</evidence>
<dbReference type="Proteomes" id="UP000030848">
    <property type="component" value="Unassembled WGS sequence"/>
</dbReference>
<organism evidence="1 2">
    <name type="scientific">Saccharomonospora viridis</name>
    <dbReference type="NCBI Taxonomy" id="1852"/>
    <lineage>
        <taxon>Bacteria</taxon>
        <taxon>Bacillati</taxon>
        <taxon>Actinomycetota</taxon>
        <taxon>Actinomycetes</taxon>
        <taxon>Pseudonocardiales</taxon>
        <taxon>Pseudonocardiaceae</taxon>
        <taxon>Saccharomonospora</taxon>
    </lineage>
</organism>
<dbReference type="EMBL" id="JRZE01000004">
    <property type="protein sequence ID" value="KHF43863.1"/>
    <property type="molecule type" value="Genomic_DNA"/>
</dbReference>
<proteinExistence type="predicted"/>
<reference evidence="1 2" key="1">
    <citation type="submission" date="2014-10" db="EMBL/GenBank/DDBJ databases">
        <title>Genome sequence of Micropolyspora internatus JCM3315.</title>
        <authorList>
            <person name="Shin S.-K."/>
            <person name="Yi H."/>
        </authorList>
    </citation>
    <scope>NUCLEOTIDE SEQUENCE [LARGE SCALE GENOMIC DNA]</scope>
    <source>
        <strain evidence="1 2">JCM 3315</strain>
    </source>
</reference>